<proteinExistence type="predicted"/>
<dbReference type="EMBL" id="JANCNS010000002">
    <property type="protein sequence ID" value="MCP9199740.1"/>
    <property type="molecule type" value="Genomic_DNA"/>
</dbReference>
<feature type="transmembrane region" description="Helical" evidence="1">
    <location>
        <begin position="145"/>
        <end position="163"/>
    </location>
</feature>
<comment type="caution">
    <text evidence="2">The sequence shown here is derived from an EMBL/GenBank/DDBJ whole genome shotgun (WGS) entry which is preliminary data.</text>
</comment>
<keyword evidence="1" id="KW-1133">Transmembrane helix</keyword>
<feature type="transmembrane region" description="Helical" evidence="1">
    <location>
        <begin position="53"/>
        <end position="72"/>
    </location>
</feature>
<dbReference type="Proteomes" id="UP001155280">
    <property type="component" value="Unassembled WGS sequence"/>
</dbReference>
<sequence>MRSSGLYVLACVPPLIINLFAVGYNWDLVANVSFLAVFIPLFVGFGRKLDWSNINSSVFIVLTVLAGLAGLVEIDHLNLIFLFFGMFSYVFLAREALKYTQRQAANRYMLLLFFLLIALNVYFLYGHLEEMGSQSMNFLELSFYSLYYINLLILGIVGLVYYLNSYSRKSVYFVSLVMMLVLADVLRDMADFYLQVTSVLLLESLLRFGSIVLAFLFFTTREKKLRLINLV</sequence>
<keyword evidence="3" id="KW-1185">Reference proteome</keyword>
<name>A0A9X2KWD4_9FLAO</name>
<feature type="transmembrane region" description="Helical" evidence="1">
    <location>
        <begin position="170"/>
        <end position="186"/>
    </location>
</feature>
<protein>
    <submittedName>
        <fullName evidence="2">Uncharacterized protein</fullName>
    </submittedName>
</protein>
<feature type="transmembrane region" description="Helical" evidence="1">
    <location>
        <begin position="28"/>
        <end position="46"/>
    </location>
</feature>
<keyword evidence="1" id="KW-0812">Transmembrane</keyword>
<keyword evidence="1" id="KW-0472">Membrane</keyword>
<organism evidence="2 3">
    <name type="scientific">Christiangramia oceanisediminis</name>
    <dbReference type="NCBI Taxonomy" id="2920386"/>
    <lineage>
        <taxon>Bacteria</taxon>
        <taxon>Pseudomonadati</taxon>
        <taxon>Bacteroidota</taxon>
        <taxon>Flavobacteriia</taxon>
        <taxon>Flavobacteriales</taxon>
        <taxon>Flavobacteriaceae</taxon>
        <taxon>Christiangramia</taxon>
    </lineage>
</organism>
<evidence type="ECO:0000313" key="3">
    <source>
        <dbReference type="Proteomes" id="UP001155280"/>
    </source>
</evidence>
<dbReference type="RefSeq" id="WP_241551557.1">
    <property type="nucleotide sequence ID" value="NZ_JANCNS010000002.1"/>
</dbReference>
<gene>
    <name evidence="2" type="ORF">MKO06_07480</name>
</gene>
<feature type="transmembrane region" description="Helical" evidence="1">
    <location>
        <begin position="5"/>
        <end position="22"/>
    </location>
</feature>
<feature type="transmembrane region" description="Helical" evidence="1">
    <location>
        <begin position="192"/>
        <end position="218"/>
    </location>
</feature>
<evidence type="ECO:0000256" key="1">
    <source>
        <dbReference type="SAM" id="Phobius"/>
    </source>
</evidence>
<feature type="transmembrane region" description="Helical" evidence="1">
    <location>
        <begin position="108"/>
        <end position="125"/>
    </location>
</feature>
<evidence type="ECO:0000313" key="2">
    <source>
        <dbReference type="EMBL" id="MCP9199740.1"/>
    </source>
</evidence>
<reference evidence="2" key="1">
    <citation type="submission" date="2022-07" db="EMBL/GenBank/DDBJ databases">
        <title>Gramela sediminis sp. nov., isolated from deep-sea sediment of the Indian Ocean.</title>
        <authorList>
            <person name="Shi H."/>
        </authorList>
    </citation>
    <scope>NUCLEOTIDE SEQUENCE</scope>
    <source>
        <strain evidence="2">GC03-9</strain>
    </source>
</reference>
<accession>A0A9X2KWD4</accession>
<feature type="transmembrane region" description="Helical" evidence="1">
    <location>
        <begin position="78"/>
        <end position="96"/>
    </location>
</feature>
<dbReference type="AlphaFoldDB" id="A0A9X2KWD4"/>